<keyword evidence="12" id="KW-1185">Reference proteome</keyword>
<comment type="similarity">
    <text evidence="9">Belongs to the SecE/SEC61-gamma family.</text>
</comment>
<organism evidence="11 12">
    <name type="scientific">Candidatus Protofrankia californiensis</name>
    <dbReference type="NCBI Taxonomy" id="1839754"/>
    <lineage>
        <taxon>Bacteria</taxon>
        <taxon>Bacillati</taxon>
        <taxon>Actinomycetota</taxon>
        <taxon>Actinomycetes</taxon>
        <taxon>Frankiales</taxon>
        <taxon>Frankiaceae</taxon>
        <taxon>Protofrankia</taxon>
    </lineage>
</organism>
<sequence length="82" mass="9060">MATDTRDAAPRAGRPARPAGRRRTTPLRFYREVVAELRKVVYPGRSELITYVIVVLVFCSVTVAFVASLDFGLTKAMLAIFG</sequence>
<evidence type="ECO:0000256" key="6">
    <source>
        <dbReference type="ARBA" id="ARBA00022989"/>
    </source>
</evidence>
<dbReference type="Pfam" id="PF00584">
    <property type="entry name" value="SecE"/>
    <property type="match status" value="1"/>
</dbReference>
<accession>A0A1C3PG91</accession>
<comment type="function">
    <text evidence="9">Essential subunit of the Sec protein translocation channel SecYEG. Clamps together the 2 halves of SecY. May contact the channel plug during translocation.</text>
</comment>
<gene>
    <name evidence="9" type="primary">secE</name>
    <name evidence="11" type="ORF">FDG2_5809</name>
</gene>
<dbReference type="GO" id="GO:0009306">
    <property type="term" value="P:protein secretion"/>
    <property type="evidence" value="ECO:0007669"/>
    <property type="project" value="UniProtKB-UniRule"/>
</dbReference>
<dbReference type="GO" id="GO:0006605">
    <property type="term" value="P:protein targeting"/>
    <property type="evidence" value="ECO:0007669"/>
    <property type="project" value="UniProtKB-UniRule"/>
</dbReference>
<dbReference type="Proteomes" id="UP000199013">
    <property type="component" value="Unassembled WGS sequence"/>
</dbReference>
<dbReference type="InterPro" id="IPR001901">
    <property type="entry name" value="Translocase_SecE/Sec61-g"/>
</dbReference>
<evidence type="ECO:0000256" key="4">
    <source>
        <dbReference type="ARBA" id="ARBA00022692"/>
    </source>
</evidence>
<feature type="transmembrane region" description="Helical" evidence="9">
    <location>
        <begin position="48"/>
        <end position="69"/>
    </location>
</feature>
<dbReference type="Gene3D" id="1.20.5.1030">
    <property type="entry name" value="Preprotein translocase secy subunit"/>
    <property type="match status" value="1"/>
</dbReference>
<feature type="region of interest" description="Disordered" evidence="10">
    <location>
        <begin position="1"/>
        <end position="23"/>
    </location>
</feature>
<dbReference type="NCBIfam" id="TIGR00964">
    <property type="entry name" value="secE_bact"/>
    <property type="match status" value="1"/>
</dbReference>
<dbReference type="GO" id="GO:0008320">
    <property type="term" value="F:protein transmembrane transporter activity"/>
    <property type="evidence" value="ECO:0007669"/>
    <property type="project" value="UniProtKB-UniRule"/>
</dbReference>
<evidence type="ECO:0000256" key="3">
    <source>
        <dbReference type="ARBA" id="ARBA00022475"/>
    </source>
</evidence>
<dbReference type="GO" id="GO:0065002">
    <property type="term" value="P:intracellular protein transmembrane transport"/>
    <property type="evidence" value="ECO:0007669"/>
    <property type="project" value="UniProtKB-UniRule"/>
</dbReference>
<keyword evidence="5 9" id="KW-0653">Protein transport</keyword>
<evidence type="ECO:0000256" key="8">
    <source>
        <dbReference type="ARBA" id="ARBA00023136"/>
    </source>
</evidence>
<dbReference type="InterPro" id="IPR038379">
    <property type="entry name" value="SecE_sf"/>
</dbReference>
<evidence type="ECO:0000256" key="7">
    <source>
        <dbReference type="ARBA" id="ARBA00023010"/>
    </source>
</evidence>
<evidence type="ECO:0000256" key="5">
    <source>
        <dbReference type="ARBA" id="ARBA00022927"/>
    </source>
</evidence>
<evidence type="ECO:0000313" key="12">
    <source>
        <dbReference type="Proteomes" id="UP000199013"/>
    </source>
</evidence>
<evidence type="ECO:0000256" key="1">
    <source>
        <dbReference type="ARBA" id="ARBA00004370"/>
    </source>
</evidence>
<dbReference type="HAMAP" id="MF_00422">
    <property type="entry name" value="SecE"/>
    <property type="match status" value="1"/>
</dbReference>
<evidence type="ECO:0000313" key="11">
    <source>
        <dbReference type="EMBL" id="SBW28648.1"/>
    </source>
</evidence>
<comment type="subcellular location">
    <subcellularLocation>
        <location evidence="9">Cell membrane</location>
        <topology evidence="9">Single-pass membrane protein</topology>
    </subcellularLocation>
    <subcellularLocation>
        <location evidence="1">Membrane</location>
    </subcellularLocation>
</comment>
<dbReference type="PANTHER" id="PTHR33910:SF1">
    <property type="entry name" value="PROTEIN TRANSLOCASE SUBUNIT SECE"/>
    <property type="match status" value="1"/>
</dbReference>
<keyword evidence="7 9" id="KW-0811">Translocation</keyword>
<proteinExistence type="inferred from homology"/>
<comment type="subunit">
    <text evidence="9">Component of the Sec protein translocase complex. Heterotrimer consisting of SecY, SecE and SecG subunits. The heterotrimers can form oligomers, although 1 heterotrimer is thought to be able to translocate proteins. Interacts with the ribosome. Interacts with SecDF, and other proteins may be involved. Interacts with SecA.</text>
</comment>
<keyword evidence="6 9" id="KW-1133">Transmembrane helix</keyword>
<evidence type="ECO:0000256" key="9">
    <source>
        <dbReference type="HAMAP-Rule" id="MF_00422"/>
    </source>
</evidence>
<dbReference type="InterPro" id="IPR005807">
    <property type="entry name" value="SecE_bac"/>
</dbReference>
<evidence type="ECO:0000256" key="10">
    <source>
        <dbReference type="SAM" id="MobiDB-lite"/>
    </source>
</evidence>
<evidence type="ECO:0000256" key="2">
    <source>
        <dbReference type="ARBA" id="ARBA00022448"/>
    </source>
</evidence>
<dbReference type="PANTHER" id="PTHR33910">
    <property type="entry name" value="PROTEIN TRANSLOCASE SUBUNIT SECE"/>
    <property type="match status" value="1"/>
</dbReference>
<dbReference type="GO" id="GO:0005886">
    <property type="term" value="C:plasma membrane"/>
    <property type="evidence" value="ECO:0007669"/>
    <property type="project" value="UniProtKB-SubCell"/>
</dbReference>
<dbReference type="EMBL" id="FLUV01002399">
    <property type="protein sequence ID" value="SBW28648.1"/>
    <property type="molecule type" value="Genomic_DNA"/>
</dbReference>
<dbReference type="AlphaFoldDB" id="A0A1C3PG91"/>
<dbReference type="GO" id="GO:0043952">
    <property type="term" value="P:protein transport by the Sec complex"/>
    <property type="evidence" value="ECO:0007669"/>
    <property type="project" value="UniProtKB-UniRule"/>
</dbReference>
<keyword evidence="8 9" id="KW-0472">Membrane</keyword>
<name>A0A1C3PG91_9ACTN</name>
<reference evidence="12" key="1">
    <citation type="submission" date="2016-02" db="EMBL/GenBank/DDBJ databases">
        <authorList>
            <person name="Wibberg D."/>
        </authorList>
    </citation>
    <scope>NUCLEOTIDE SEQUENCE [LARGE SCALE GENOMIC DNA]</scope>
</reference>
<protein>
    <recommendedName>
        <fullName evidence="9">Protein translocase subunit SecE</fullName>
    </recommendedName>
</protein>
<keyword evidence="2 9" id="KW-0813">Transport</keyword>
<keyword evidence="4 9" id="KW-0812">Transmembrane</keyword>
<keyword evidence="3 9" id="KW-1003">Cell membrane</keyword>